<feature type="non-terminal residue" evidence="5">
    <location>
        <position position="1"/>
    </location>
</feature>
<accession>A0A0C3ENN5</accession>
<dbReference type="OrthoDB" id="1715808at2759"/>
<dbReference type="PANTHER" id="PTHR43153">
    <property type="entry name" value="ELECTRON TRANSFER FLAVOPROTEIN ALPHA"/>
    <property type="match status" value="1"/>
</dbReference>
<protein>
    <recommendedName>
        <fullName evidence="4">Electron transfer flavoprotein alpha subunit C-terminal domain-containing protein</fullName>
    </recommendedName>
</protein>
<dbReference type="Proteomes" id="UP000053989">
    <property type="component" value="Unassembled WGS sequence"/>
</dbReference>
<gene>
    <name evidence="5" type="ORF">SCLCIDRAFT_102850</name>
</gene>
<evidence type="ECO:0000256" key="3">
    <source>
        <dbReference type="ARBA" id="ARBA00023128"/>
    </source>
</evidence>
<keyword evidence="6" id="KW-1185">Reference proteome</keyword>
<dbReference type="InterPro" id="IPR029035">
    <property type="entry name" value="DHS-like_NAD/FAD-binding_dom"/>
</dbReference>
<sequence>GQTGKVVAPELHMAIDISGAIQHLAGIKDSKLIVEINKMHPSPRLQMAGPRQGRVGLVADLYEVVPEIVVKLKQ</sequence>
<dbReference type="GO" id="GO:0033539">
    <property type="term" value="P:fatty acid beta-oxidation using acyl-CoA dehydrogenase"/>
    <property type="evidence" value="ECO:0007669"/>
    <property type="project" value="TreeGrafter"/>
</dbReference>
<comment type="subunit">
    <text evidence="2">Heterodimer of an alpha and a beta subunit.</text>
</comment>
<evidence type="ECO:0000256" key="1">
    <source>
        <dbReference type="ARBA" id="ARBA00004173"/>
    </source>
</evidence>
<dbReference type="InterPro" id="IPR014731">
    <property type="entry name" value="ETF_asu_C"/>
</dbReference>
<evidence type="ECO:0000256" key="2">
    <source>
        <dbReference type="ARBA" id="ARBA00011355"/>
    </source>
</evidence>
<reference evidence="6" key="2">
    <citation type="submission" date="2015-01" db="EMBL/GenBank/DDBJ databases">
        <title>Evolutionary Origins and Diversification of the Mycorrhizal Mutualists.</title>
        <authorList>
            <consortium name="DOE Joint Genome Institute"/>
            <consortium name="Mycorrhizal Genomics Consortium"/>
            <person name="Kohler A."/>
            <person name="Kuo A."/>
            <person name="Nagy L.G."/>
            <person name="Floudas D."/>
            <person name="Copeland A."/>
            <person name="Barry K.W."/>
            <person name="Cichocki N."/>
            <person name="Veneault-Fourrey C."/>
            <person name="LaButti K."/>
            <person name="Lindquist E.A."/>
            <person name="Lipzen A."/>
            <person name="Lundell T."/>
            <person name="Morin E."/>
            <person name="Murat C."/>
            <person name="Riley R."/>
            <person name="Ohm R."/>
            <person name="Sun H."/>
            <person name="Tunlid A."/>
            <person name="Henrissat B."/>
            <person name="Grigoriev I.V."/>
            <person name="Hibbett D.S."/>
            <person name="Martin F."/>
        </authorList>
    </citation>
    <scope>NUCLEOTIDE SEQUENCE [LARGE SCALE GENOMIC DNA]</scope>
    <source>
        <strain evidence="6">Foug A</strain>
    </source>
</reference>
<comment type="subcellular location">
    <subcellularLocation>
        <location evidence="1">Mitochondrion</location>
    </subcellularLocation>
</comment>
<feature type="domain" description="Electron transfer flavoprotein alpha subunit C-terminal" evidence="4">
    <location>
        <begin position="1"/>
        <end position="28"/>
    </location>
</feature>
<evidence type="ECO:0000313" key="6">
    <source>
        <dbReference type="Proteomes" id="UP000053989"/>
    </source>
</evidence>
<dbReference type="STRING" id="1036808.A0A0C3ENN5"/>
<dbReference type="InParanoid" id="A0A0C3ENN5"/>
<keyword evidence="3" id="KW-0496">Mitochondrion</keyword>
<dbReference type="InterPro" id="IPR001308">
    <property type="entry name" value="ETF_a/FixB"/>
</dbReference>
<dbReference type="PANTHER" id="PTHR43153:SF1">
    <property type="entry name" value="ELECTRON TRANSFER FLAVOPROTEIN SUBUNIT ALPHA, MITOCHONDRIAL"/>
    <property type="match status" value="1"/>
</dbReference>
<dbReference type="AlphaFoldDB" id="A0A0C3ENN5"/>
<dbReference type="EMBL" id="KN822006">
    <property type="protein sequence ID" value="KIM69804.1"/>
    <property type="molecule type" value="Genomic_DNA"/>
</dbReference>
<dbReference type="SUPFAM" id="SSF52467">
    <property type="entry name" value="DHS-like NAD/FAD-binding domain"/>
    <property type="match status" value="1"/>
</dbReference>
<name>A0A0C3ENN5_9AGAM</name>
<reference evidence="5 6" key="1">
    <citation type="submission" date="2014-04" db="EMBL/GenBank/DDBJ databases">
        <authorList>
            <consortium name="DOE Joint Genome Institute"/>
            <person name="Kuo A."/>
            <person name="Kohler A."/>
            <person name="Nagy L.G."/>
            <person name="Floudas D."/>
            <person name="Copeland A."/>
            <person name="Barry K.W."/>
            <person name="Cichocki N."/>
            <person name="Veneault-Fourrey C."/>
            <person name="LaButti K."/>
            <person name="Lindquist E.A."/>
            <person name="Lipzen A."/>
            <person name="Lundell T."/>
            <person name="Morin E."/>
            <person name="Murat C."/>
            <person name="Sun H."/>
            <person name="Tunlid A."/>
            <person name="Henrissat B."/>
            <person name="Grigoriev I.V."/>
            <person name="Hibbett D.S."/>
            <person name="Martin F."/>
            <person name="Nordberg H.P."/>
            <person name="Cantor M.N."/>
            <person name="Hua S.X."/>
        </authorList>
    </citation>
    <scope>NUCLEOTIDE SEQUENCE [LARGE SCALE GENOMIC DNA]</scope>
    <source>
        <strain evidence="5 6">Foug A</strain>
    </source>
</reference>
<dbReference type="Gene3D" id="3.40.50.1220">
    <property type="entry name" value="TPP-binding domain"/>
    <property type="match status" value="1"/>
</dbReference>
<dbReference type="GO" id="GO:0009055">
    <property type="term" value="F:electron transfer activity"/>
    <property type="evidence" value="ECO:0007669"/>
    <property type="project" value="InterPro"/>
</dbReference>
<dbReference type="GO" id="GO:0005739">
    <property type="term" value="C:mitochondrion"/>
    <property type="evidence" value="ECO:0007669"/>
    <property type="project" value="UniProtKB-SubCell"/>
</dbReference>
<evidence type="ECO:0000313" key="5">
    <source>
        <dbReference type="EMBL" id="KIM69804.1"/>
    </source>
</evidence>
<dbReference type="HOGENOM" id="CLU_034178_3_1_1"/>
<dbReference type="Pfam" id="PF00766">
    <property type="entry name" value="ETF_alpha"/>
    <property type="match status" value="1"/>
</dbReference>
<proteinExistence type="predicted"/>
<organism evidence="5 6">
    <name type="scientific">Scleroderma citrinum Foug A</name>
    <dbReference type="NCBI Taxonomy" id="1036808"/>
    <lineage>
        <taxon>Eukaryota</taxon>
        <taxon>Fungi</taxon>
        <taxon>Dikarya</taxon>
        <taxon>Basidiomycota</taxon>
        <taxon>Agaricomycotina</taxon>
        <taxon>Agaricomycetes</taxon>
        <taxon>Agaricomycetidae</taxon>
        <taxon>Boletales</taxon>
        <taxon>Sclerodermatineae</taxon>
        <taxon>Sclerodermataceae</taxon>
        <taxon>Scleroderma</taxon>
    </lineage>
</organism>
<evidence type="ECO:0000259" key="4">
    <source>
        <dbReference type="Pfam" id="PF00766"/>
    </source>
</evidence>
<dbReference type="GO" id="GO:0050660">
    <property type="term" value="F:flavin adenine dinucleotide binding"/>
    <property type="evidence" value="ECO:0007669"/>
    <property type="project" value="InterPro"/>
</dbReference>